<organism evidence="1">
    <name type="scientific">marine sediment metagenome</name>
    <dbReference type="NCBI Taxonomy" id="412755"/>
    <lineage>
        <taxon>unclassified sequences</taxon>
        <taxon>metagenomes</taxon>
        <taxon>ecological metagenomes</taxon>
    </lineage>
</organism>
<accession>A0A0F9TEE4</accession>
<name>A0A0F9TEE4_9ZZZZ</name>
<reference evidence="1" key="1">
    <citation type="journal article" date="2015" name="Nature">
        <title>Complex archaea that bridge the gap between prokaryotes and eukaryotes.</title>
        <authorList>
            <person name="Spang A."/>
            <person name="Saw J.H."/>
            <person name="Jorgensen S.L."/>
            <person name="Zaremba-Niedzwiedzka K."/>
            <person name="Martijn J."/>
            <person name="Lind A.E."/>
            <person name="van Eijk R."/>
            <person name="Schleper C."/>
            <person name="Guy L."/>
            <person name="Ettema T.J."/>
        </authorList>
    </citation>
    <scope>NUCLEOTIDE SEQUENCE</scope>
</reference>
<dbReference type="AlphaFoldDB" id="A0A0F9TEE4"/>
<comment type="caution">
    <text evidence="1">The sequence shown here is derived from an EMBL/GenBank/DDBJ whole genome shotgun (WGS) entry which is preliminary data.</text>
</comment>
<gene>
    <name evidence="1" type="ORF">LCGC14_0739300</name>
</gene>
<proteinExistence type="predicted"/>
<evidence type="ECO:0000313" key="1">
    <source>
        <dbReference type="EMBL" id="KKN39818.1"/>
    </source>
</evidence>
<sequence length="55" mass="6376">MKVSEKFDLFEQIEEAYRRVEEGAKRFEVETKSGVSIKAYQVGLLIRIDINPGEE</sequence>
<protein>
    <submittedName>
        <fullName evidence="1">Uncharacterized protein</fullName>
    </submittedName>
</protein>
<dbReference type="EMBL" id="LAZR01001741">
    <property type="protein sequence ID" value="KKN39818.1"/>
    <property type="molecule type" value="Genomic_DNA"/>
</dbReference>